<dbReference type="AlphaFoldDB" id="A0A2N0NJC5"/>
<reference evidence="1 2" key="2">
    <citation type="submission" date="2017-09" db="EMBL/GenBank/DDBJ databases">
        <title>Extensive intraspecific genome diversity in a model arbuscular mycorrhizal fungus.</title>
        <authorList>
            <person name="Chen E.C."/>
            <person name="Morin E."/>
            <person name="Beaudet D."/>
            <person name="Noel J."/>
            <person name="Ndikumana S."/>
            <person name="Charron P."/>
            <person name="St-Onge C."/>
            <person name="Giorgi J."/>
            <person name="Grigoriev I.V."/>
            <person name="Roux C."/>
            <person name="Martin F.M."/>
            <person name="Corradi N."/>
        </authorList>
    </citation>
    <scope>NUCLEOTIDE SEQUENCE [LARGE SCALE GENOMIC DNA]</scope>
    <source>
        <strain evidence="1 2">A5</strain>
    </source>
</reference>
<evidence type="ECO:0000313" key="1">
    <source>
        <dbReference type="EMBL" id="PKB94680.1"/>
    </source>
</evidence>
<sequence length="148" mass="17097">MATIQTSTPPISSIQPTASFLQCLICKKTFKSKRGLVQYEAIIHKIGKKSFTVACSESQFFPTFNGHIHYYSKKTRFYKCIFGGENTSTKLAEIFNNKNWETKFYPRNECTLVLTNLNDIDNEESPLVLERKLAIKSQKNYNHIDEEK</sequence>
<proteinExistence type="predicted"/>
<comment type="caution">
    <text evidence="1">The sequence shown here is derived from an EMBL/GenBank/DDBJ whole genome shotgun (WGS) entry which is preliminary data.</text>
</comment>
<protein>
    <recommendedName>
        <fullName evidence="3">C2H2-type domain-containing protein</fullName>
    </recommendedName>
</protein>
<dbReference type="OrthoDB" id="2370756at2759"/>
<name>A0A2N0NJC5_9GLOM</name>
<reference evidence="1 2" key="1">
    <citation type="submission" date="2016-04" db="EMBL/GenBank/DDBJ databases">
        <title>Genome analyses suggest a sexual origin of heterokaryosis in a supposedly ancient asexual fungus.</title>
        <authorList>
            <person name="Ropars J."/>
            <person name="Sedzielewska K."/>
            <person name="Noel J."/>
            <person name="Charron P."/>
            <person name="Farinelli L."/>
            <person name="Marton T."/>
            <person name="Kruger M."/>
            <person name="Pelin A."/>
            <person name="Brachmann A."/>
            <person name="Corradi N."/>
        </authorList>
    </citation>
    <scope>NUCLEOTIDE SEQUENCE [LARGE SCALE GENOMIC DNA]</scope>
    <source>
        <strain evidence="1 2">A5</strain>
    </source>
</reference>
<organism evidence="1 2">
    <name type="scientific">Rhizophagus irregularis</name>
    <dbReference type="NCBI Taxonomy" id="588596"/>
    <lineage>
        <taxon>Eukaryota</taxon>
        <taxon>Fungi</taxon>
        <taxon>Fungi incertae sedis</taxon>
        <taxon>Mucoromycota</taxon>
        <taxon>Glomeromycotina</taxon>
        <taxon>Glomeromycetes</taxon>
        <taxon>Glomerales</taxon>
        <taxon>Glomeraceae</taxon>
        <taxon>Rhizophagus</taxon>
    </lineage>
</organism>
<evidence type="ECO:0000313" key="2">
    <source>
        <dbReference type="Proteomes" id="UP000232722"/>
    </source>
</evidence>
<dbReference type="Proteomes" id="UP000232722">
    <property type="component" value="Unassembled WGS sequence"/>
</dbReference>
<dbReference type="EMBL" id="LLXJ01005702">
    <property type="protein sequence ID" value="PKB94680.1"/>
    <property type="molecule type" value="Genomic_DNA"/>
</dbReference>
<dbReference type="VEuPathDB" id="FungiDB:FUN_018830"/>
<gene>
    <name evidence="1" type="ORF">RhiirA5_438252</name>
</gene>
<accession>A0A2N0NJC5</accession>
<dbReference type="VEuPathDB" id="FungiDB:RhiirA1_483806"/>
<evidence type="ECO:0008006" key="3">
    <source>
        <dbReference type="Google" id="ProtNLM"/>
    </source>
</evidence>